<evidence type="ECO:0000256" key="4">
    <source>
        <dbReference type="ARBA" id="ARBA00023180"/>
    </source>
</evidence>
<proteinExistence type="predicted"/>
<dbReference type="OMA" id="AYVHVGN"/>
<keyword evidence="7" id="KW-1185">Reference proteome</keyword>
<sequence length="253" mass="28272">MFLRCCLALLALSSLSGASDPGCEELIKPLEGRSKLLGKWIFYAATSDSEEQLKELKTVHSFWVEQTPIPDSEDMLSRFGHKADGKCYHGNVTATFLGNSSTDTYYYNSSSYEHIGKHLATCPDCMLWTDHLVSEVGGKTTKSFRIFTKTGTLEASHLEVFKKQAECLNFTLDLYFANTTDLCPYESASVTASLSYGHRSETKERNQTDESLFTLDVLLTVCVDGERISPVVFAKYKSSVKLRHSACFLMTSR</sequence>
<feature type="chain" id="PRO_5025472156" description="Apolipoprotein M" evidence="5">
    <location>
        <begin position="19"/>
        <end position="253"/>
    </location>
</feature>
<evidence type="ECO:0000256" key="1">
    <source>
        <dbReference type="ARBA" id="ARBA00004613"/>
    </source>
</evidence>
<reference evidence="6" key="2">
    <citation type="submission" date="2025-08" db="UniProtKB">
        <authorList>
            <consortium name="Ensembl"/>
        </authorList>
    </citation>
    <scope>IDENTIFICATION</scope>
</reference>
<dbReference type="PANTHER" id="PTHR11967:SF2">
    <property type="entry name" value="ALPHA-1-ACID GLYCOPROTEIN 1"/>
    <property type="match status" value="1"/>
</dbReference>
<dbReference type="SUPFAM" id="SSF50814">
    <property type="entry name" value="Lipocalins"/>
    <property type="match status" value="1"/>
</dbReference>
<evidence type="ECO:0000256" key="2">
    <source>
        <dbReference type="ARBA" id="ARBA00022525"/>
    </source>
</evidence>
<comment type="subcellular location">
    <subcellularLocation>
        <location evidence="1">Secreted</location>
    </subcellularLocation>
</comment>
<protein>
    <recommendedName>
        <fullName evidence="8">Apolipoprotein M</fullName>
    </recommendedName>
</protein>
<dbReference type="InParanoid" id="A0A669B3C8"/>
<accession>A0A669B3C8</accession>
<dbReference type="AlphaFoldDB" id="A0A669B3C8"/>
<dbReference type="Gene3D" id="2.40.128.20">
    <property type="match status" value="1"/>
</dbReference>
<keyword evidence="4" id="KW-0325">Glycoprotein</keyword>
<feature type="signal peptide" evidence="5">
    <location>
        <begin position="1"/>
        <end position="18"/>
    </location>
</feature>
<evidence type="ECO:0000256" key="5">
    <source>
        <dbReference type="SAM" id="SignalP"/>
    </source>
</evidence>
<dbReference type="GO" id="GO:0005576">
    <property type="term" value="C:extracellular region"/>
    <property type="evidence" value="ECO:0007669"/>
    <property type="project" value="UniProtKB-SubCell"/>
</dbReference>
<gene>
    <name evidence="6" type="primary">LOC106096596</name>
</gene>
<evidence type="ECO:0000256" key="3">
    <source>
        <dbReference type="ARBA" id="ARBA00022729"/>
    </source>
</evidence>
<dbReference type="Ensembl" id="ENSONIT00000046940.1">
    <property type="protein sequence ID" value="ENSONIP00000030227.1"/>
    <property type="gene ID" value="ENSONIG00000027834.1"/>
</dbReference>
<evidence type="ECO:0000313" key="6">
    <source>
        <dbReference type="Ensembl" id="ENSONIP00000030227.1"/>
    </source>
</evidence>
<organism evidence="6 7">
    <name type="scientific">Oreochromis niloticus</name>
    <name type="common">Nile tilapia</name>
    <name type="synonym">Tilapia nilotica</name>
    <dbReference type="NCBI Taxonomy" id="8128"/>
    <lineage>
        <taxon>Eukaryota</taxon>
        <taxon>Metazoa</taxon>
        <taxon>Chordata</taxon>
        <taxon>Craniata</taxon>
        <taxon>Vertebrata</taxon>
        <taxon>Euteleostomi</taxon>
        <taxon>Actinopterygii</taxon>
        <taxon>Neopterygii</taxon>
        <taxon>Teleostei</taxon>
        <taxon>Neoteleostei</taxon>
        <taxon>Acanthomorphata</taxon>
        <taxon>Ovalentaria</taxon>
        <taxon>Cichlomorphae</taxon>
        <taxon>Cichliformes</taxon>
        <taxon>Cichlidae</taxon>
        <taxon>African cichlids</taxon>
        <taxon>Pseudocrenilabrinae</taxon>
        <taxon>Oreochromini</taxon>
        <taxon>Oreochromis</taxon>
    </lineage>
</organism>
<dbReference type="CDD" id="cd19415">
    <property type="entry name" value="lipocalin_ApoM_AGP"/>
    <property type="match status" value="1"/>
</dbReference>
<name>A0A669B3C8_ORENI</name>
<dbReference type="Proteomes" id="UP000005207">
    <property type="component" value="Linkage group LG12"/>
</dbReference>
<keyword evidence="3 5" id="KW-0732">Signal</keyword>
<dbReference type="PANTHER" id="PTHR11967">
    <property type="entry name" value="ALPHA-1-ACID GLYCOPROTEIN"/>
    <property type="match status" value="1"/>
</dbReference>
<evidence type="ECO:0000313" key="7">
    <source>
        <dbReference type="Proteomes" id="UP000005207"/>
    </source>
</evidence>
<keyword evidence="2" id="KW-0964">Secreted</keyword>
<evidence type="ECO:0008006" key="8">
    <source>
        <dbReference type="Google" id="ProtNLM"/>
    </source>
</evidence>
<dbReference type="GeneTree" id="ENSGT00510000050125"/>
<reference evidence="6" key="3">
    <citation type="submission" date="2025-09" db="UniProtKB">
        <authorList>
            <consortium name="Ensembl"/>
        </authorList>
    </citation>
    <scope>IDENTIFICATION</scope>
</reference>
<reference evidence="7" key="1">
    <citation type="submission" date="2012-01" db="EMBL/GenBank/DDBJ databases">
        <title>The Genome Sequence of Oreochromis niloticus (Nile Tilapia).</title>
        <authorList>
            <consortium name="Broad Institute Genome Assembly Team"/>
            <consortium name="Broad Institute Sequencing Platform"/>
            <person name="Di Palma F."/>
            <person name="Johnson J."/>
            <person name="Lander E.S."/>
            <person name="Lindblad-Toh K."/>
        </authorList>
    </citation>
    <scope>NUCLEOTIDE SEQUENCE [LARGE SCALE GENOMIC DNA]</scope>
</reference>
<dbReference type="InterPro" id="IPR012674">
    <property type="entry name" value="Calycin"/>
</dbReference>